<accession>A0AAV9K6R4</accession>
<keyword evidence="3" id="KW-1185">Reference proteome</keyword>
<dbReference type="EMBL" id="JAWPEI010000012">
    <property type="protein sequence ID" value="KAK4708613.1"/>
    <property type="molecule type" value="Genomic_DNA"/>
</dbReference>
<feature type="compositionally biased region" description="Basic and acidic residues" evidence="1">
    <location>
        <begin position="100"/>
        <end position="109"/>
    </location>
</feature>
<dbReference type="Proteomes" id="UP001311915">
    <property type="component" value="Unassembled WGS sequence"/>
</dbReference>
<evidence type="ECO:0000313" key="2">
    <source>
        <dbReference type="EMBL" id="KAK4708613.1"/>
    </source>
</evidence>
<name>A0AAV9K6R4_9SOLN</name>
<proteinExistence type="predicted"/>
<gene>
    <name evidence="2" type="ORF">R3W88_029538</name>
</gene>
<evidence type="ECO:0000313" key="3">
    <source>
        <dbReference type="Proteomes" id="UP001311915"/>
    </source>
</evidence>
<feature type="compositionally biased region" description="Polar residues" evidence="1">
    <location>
        <begin position="117"/>
        <end position="137"/>
    </location>
</feature>
<evidence type="ECO:0000256" key="1">
    <source>
        <dbReference type="SAM" id="MobiDB-lite"/>
    </source>
</evidence>
<feature type="region of interest" description="Disordered" evidence="1">
    <location>
        <begin position="98"/>
        <end position="137"/>
    </location>
</feature>
<protein>
    <recommendedName>
        <fullName evidence="4">Gag-pol polyprotein</fullName>
    </recommendedName>
</protein>
<sequence length="222" mass="24822">MTAQATRGVETNVNPIVSTMNSRLKDFVKMNPPIFLGSKVVEDPQEFLDEVYKVVNTMGVISVEKAELAAYQLKYVAQIWLMVYAQSIEECKLKRKNRELKRSRSDEQGQPRFNKRAPNQYSSSTPRVNQEKGSGSPFSKPICTNCGKKHFGKCLAGTSGCYGCGKNDHQVRNFPTLTAKGREAKQASLNGPDLDAPKKNLDLLNMLECVFEKSCINCLMML</sequence>
<comment type="caution">
    <text evidence="2">The sequence shown here is derived from an EMBL/GenBank/DDBJ whole genome shotgun (WGS) entry which is preliminary data.</text>
</comment>
<dbReference type="AlphaFoldDB" id="A0AAV9K6R4"/>
<evidence type="ECO:0008006" key="4">
    <source>
        <dbReference type="Google" id="ProtNLM"/>
    </source>
</evidence>
<organism evidence="2 3">
    <name type="scientific">Solanum pinnatisectum</name>
    <name type="common">tansyleaf nightshade</name>
    <dbReference type="NCBI Taxonomy" id="50273"/>
    <lineage>
        <taxon>Eukaryota</taxon>
        <taxon>Viridiplantae</taxon>
        <taxon>Streptophyta</taxon>
        <taxon>Embryophyta</taxon>
        <taxon>Tracheophyta</taxon>
        <taxon>Spermatophyta</taxon>
        <taxon>Magnoliopsida</taxon>
        <taxon>eudicotyledons</taxon>
        <taxon>Gunneridae</taxon>
        <taxon>Pentapetalae</taxon>
        <taxon>asterids</taxon>
        <taxon>lamiids</taxon>
        <taxon>Solanales</taxon>
        <taxon>Solanaceae</taxon>
        <taxon>Solanoideae</taxon>
        <taxon>Solaneae</taxon>
        <taxon>Solanum</taxon>
    </lineage>
</organism>
<reference evidence="2 3" key="1">
    <citation type="submission" date="2023-10" db="EMBL/GenBank/DDBJ databases">
        <title>Genome-Wide Identification Analysis in wild type Solanum Pinnatisectum Reveals Some Genes Defensing Phytophthora Infestans.</title>
        <authorList>
            <person name="Sun C."/>
        </authorList>
    </citation>
    <scope>NUCLEOTIDE SEQUENCE [LARGE SCALE GENOMIC DNA]</scope>
    <source>
        <strain evidence="2">LQN</strain>
        <tissue evidence="2">Leaf</tissue>
    </source>
</reference>